<dbReference type="GO" id="GO:0005829">
    <property type="term" value="C:cytosol"/>
    <property type="evidence" value="ECO:0007669"/>
    <property type="project" value="TreeGrafter"/>
</dbReference>
<dbReference type="PIRSF" id="PIRSF001365">
    <property type="entry name" value="DHDPS"/>
    <property type="match status" value="1"/>
</dbReference>
<evidence type="ECO:0000313" key="16">
    <source>
        <dbReference type="EMBL" id="SBS31329.1"/>
    </source>
</evidence>
<dbReference type="Gene3D" id="3.20.20.70">
    <property type="entry name" value="Aldolase class I"/>
    <property type="match status" value="1"/>
</dbReference>
<dbReference type="STRING" id="1792290.MSP8886_02069"/>
<reference evidence="16 17" key="1">
    <citation type="submission" date="2016-06" db="EMBL/GenBank/DDBJ databases">
        <authorList>
            <person name="Kjaerup R.B."/>
            <person name="Dalgaard T.S."/>
            <person name="Juul-Madsen H.R."/>
        </authorList>
    </citation>
    <scope>NUCLEOTIDE SEQUENCE [LARGE SCALE GENOMIC DNA]</scope>
    <source>
        <strain evidence="16 17">CECT 8886</strain>
    </source>
</reference>
<dbReference type="RefSeq" id="WP_067016035.1">
    <property type="nucleotide sequence ID" value="NZ_FLOB01000004.1"/>
</dbReference>
<protein>
    <recommendedName>
        <fullName evidence="4 12">4-hydroxy-tetrahydrodipicolinate synthase</fullName>
        <shortName evidence="12">HTPA synthase</shortName>
        <ecNumber evidence="4 12">4.3.3.7</ecNumber>
    </recommendedName>
</protein>
<dbReference type="EC" id="4.3.3.7" evidence="4 12"/>
<feature type="site" description="Part of a proton relay during catalysis" evidence="12">
    <location>
        <position position="43"/>
    </location>
</feature>
<dbReference type="CDD" id="cd00950">
    <property type="entry name" value="DHDPS"/>
    <property type="match status" value="1"/>
</dbReference>
<dbReference type="Pfam" id="PF00701">
    <property type="entry name" value="DHDPS"/>
    <property type="match status" value="1"/>
</dbReference>
<dbReference type="PANTHER" id="PTHR12128">
    <property type="entry name" value="DIHYDRODIPICOLINATE SYNTHASE"/>
    <property type="match status" value="1"/>
</dbReference>
<dbReference type="InterPro" id="IPR002220">
    <property type="entry name" value="DapA-like"/>
</dbReference>
<evidence type="ECO:0000256" key="3">
    <source>
        <dbReference type="ARBA" id="ARBA00007592"/>
    </source>
</evidence>
<dbReference type="InterPro" id="IPR005263">
    <property type="entry name" value="DapA"/>
</dbReference>
<dbReference type="InterPro" id="IPR020625">
    <property type="entry name" value="Schiff_base-form_aldolases_AS"/>
</dbReference>
<dbReference type="AlphaFoldDB" id="A0A1A8TFL4"/>
<comment type="subunit">
    <text evidence="12">Homotetramer; dimer of dimers.</text>
</comment>
<keyword evidence="10 12" id="KW-0704">Schiff base</keyword>
<dbReference type="HAMAP" id="MF_00418">
    <property type="entry name" value="DapA"/>
    <property type="match status" value="1"/>
</dbReference>
<evidence type="ECO:0000256" key="6">
    <source>
        <dbReference type="ARBA" id="ARBA00022605"/>
    </source>
</evidence>
<dbReference type="EMBL" id="FLOB01000004">
    <property type="protein sequence ID" value="SBS31329.1"/>
    <property type="molecule type" value="Genomic_DNA"/>
</dbReference>
<feature type="binding site" evidence="12 15">
    <location>
        <position position="44"/>
    </location>
    <ligand>
        <name>pyruvate</name>
        <dbReference type="ChEBI" id="CHEBI:15361"/>
    </ligand>
</feature>
<dbReference type="GO" id="GO:0009089">
    <property type="term" value="P:lysine biosynthetic process via diaminopimelate"/>
    <property type="evidence" value="ECO:0007669"/>
    <property type="project" value="UniProtKB-UniRule"/>
</dbReference>
<evidence type="ECO:0000256" key="9">
    <source>
        <dbReference type="ARBA" id="ARBA00023239"/>
    </source>
</evidence>
<keyword evidence="17" id="KW-1185">Reference proteome</keyword>
<feature type="active site" description="Schiff-base intermediate with substrate" evidence="12 14">
    <location>
        <position position="160"/>
    </location>
</feature>
<evidence type="ECO:0000256" key="10">
    <source>
        <dbReference type="ARBA" id="ARBA00023270"/>
    </source>
</evidence>
<organism evidence="16 17">
    <name type="scientific">Marinomonas spartinae</name>
    <dbReference type="NCBI Taxonomy" id="1792290"/>
    <lineage>
        <taxon>Bacteria</taxon>
        <taxon>Pseudomonadati</taxon>
        <taxon>Pseudomonadota</taxon>
        <taxon>Gammaproteobacteria</taxon>
        <taxon>Oceanospirillales</taxon>
        <taxon>Oceanospirillaceae</taxon>
        <taxon>Marinomonas</taxon>
    </lineage>
</organism>
<dbReference type="OrthoDB" id="9782828at2"/>
<dbReference type="SUPFAM" id="SSF51569">
    <property type="entry name" value="Aldolase"/>
    <property type="match status" value="1"/>
</dbReference>
<evidence type="ECO:0000256" key="4">
    <source>
        <dbReference type="ARBA" id="ARBA00012086"/>
    </source>
</evidence>
<keyword evidence="7 12" id="KW-0220">Diaminopimelate biosynthesis</keyword>
<proteinExistence type="inferred from homology"/>
<evidence type="ECO:0000256" key="15">
    <source>
        <dbReference type="PIRSR" id="PIRSR001365-2"/>
    </source>
</evidence>
<feature type="binding site" evidence="12 15">
    <location>
        <position position="202"/>
    </location>
    <ligand>
        <name>pyruvate</name>
        <dbReference type="ChEBI" id="CHEBI:15361"/>
    </ligand>
</feature>
<dbReference type="PANTHER" id="PTHR12128:SF66">
    <property type="entry name" value="4-HYDROXY-2-OXOGLUTARATE ALDOLASE, MITOCHONDRIAL"/>
    <property type="match status" value="1"/>
</dbReference>
<feature type="active site" description="Proton donor/acceptor" evidence="12 14">
    <location>
        <position position="132"/>
    </location>
</feature>
<dbReference type="PROSITE" id="PS00666">
    <property type="entry name" value="DHDPS_2"/>
    <property type="match status" value="1"/>
</dbReference>
<evidence type="ECO:0000256" key="13">
    <source>
        <dbReference type="PIRNR" id="PIRNR001365"/>
    </source>
</evidence>
<dbReference type="GO" id="GO:0008840">
    <property type="term" value="F:4-hydroxy-tetrahydrodipicolinate synthase activity"/>
    <property type="evidence" value="ECO:0007669"/>
    <property type="project" value="UniProtKB-UniRule"/>
</dbReference>
<evidence type="ECO:0000256" key="14">
    <source>
        <dbReference type="PIRSR" id="PIRSR001365-1"/>
    </source>
</evidence>
<name>A0A1A8TFL4_9GAMM</name>
<evidence type="ECO:0000313" key="17">
    <source>
        <dbReference type="Proteomes" id="UP000092544"/>
    </source>
</evidence>
<evidence type="ECO:0000256" key="12">
    <source>
        <dbReference type="HAMAP-Rule" id="MF_00418"/>
    </source>
</evidence>
<dbReference type="InterPro" id="IPR013785">
    <property type="entry name" value="Aldolase_TIM"/>
</dbReference>
<comment type="pathway">
    <text evidence="2 12">Amino-acid biosynthesis; L-lysine biosynthesis via DAP pathway; (S)-tetrahydrodipicolinate from L-aspartate: step 3/4.</text>
</comment>
<keyword evidence="5 12" id="KW-0963">Cytoplasm</keyword>
<accession>A0A1A8TFL4</accession>
<keyword evidence="8 12" id="KW-0457">Lysine biosynthesis</keyword>
<dbReference type="Proteomes" id="UP000092544">
    <property type="component" value="Unassembled WGS sequence"/>
</dbReference>
<gene>
    <name evidence="16" type="primary">dapA_3</name>
    <name evidence="12" type="synonym">dapA</name>
    <name evidence="16" type="ORF">MSP8886_02069</name>
</gene>
<dbReference type="PRINTS" id="PR00146">
    <property type="entry name" value="DHPICSNTHASE"/>
</dbReference>
<feature type="site" description="Part of a proton relay during catalysis" evidence="12">
    <location>
        <position position="106"/>
    </location>
</feature>
<keyword evidence="6 12" id="KW-0028">Amino-acid biosynthesis</keyword>
<evidence type="ECO:0000256" key="5">
    <source>
        <dbReference type="ARBA" id="ARBA00022490"/>
    </source>
</evidence>
<evidence type="ECO:0000256" key="2">
    <source>
        <dbReference type="ARBA" id="ARBA00005120"/>
    </source>
</evidence>
<comment type="subcellular location">
    <subcellularLocation>
        <location evidence="12">Cytoplasm</location>
    </subcellularLocation>
</comment>
<comment type="similarity">
    <text evidence="3 12 13">Belongs to the DapA family.</text>
</comment>
<evidence type="ECO:0000256" key="1">
    <source>
        <dbReference type="ARBA" id="ARBA00003294"/>
    </source>
</evidence>
<evidence type="ECO:0000256" key="7">
    <source>
        <dbReference type="ARBA" id="ARBA00022915"/>
    </source>
</evidence>
<keyword evidence="9 12" id="KW-0456">Lyase</keyword>
<evidence type="ECO:0000256" key="11">
    <source>
        <dbReference type="ARBA" id="ARBA00047836"/>
    </source>
</evidence>
<sequence length="290" mass="31444">MFHGAITALITPFRDGQLDEVALRNIVRWQIDQGINGLVPVGTTGESPTLSEAEHKRVIEITVEETNKAVPILAGAGSNNPVEAVTYSEYAYRAGADATLHVAGYYNRPNQVGLYQHYKHVHDNTQLPIIIYNIPPRSIVGVEVNTLAQLAEMPRIIGVKDSTGDLTRPIRERALIHKPFCFLSGDDVNSVAYNVGGGNGCISVSSNVAPKQIVELQQLCAEGKFTDAMHLQDKLFALHSALFLEPNPAGAKYAMSLLGLCTEECRLPITALQDSSKAAIRQAMESLGLL</sequence>
<evidence type="ECO:0000256" key="8">
    <source>
        <dbReference type="ARBA" id="ARBA00023154"/>
    </source>
</evidence>
<dbReference type="InterPro" id="IPR020624">
    <property type="entry name" value="Schiff_base-form_aldolases_CS"/>
</dbReference>
<dbReference type="GO" id="GO:0019877">
    <property type="term" value="P:diaminopimelate biosynthetic process"/>
    <property type="evidence" value="ECO:0007669"/>
    <property type="project" value="UniProtKB-UniRule"/>
</dbReference>
<comment type="caution">
    <text evidence="12">Was originally thought to be a dihydrodipicolinate synthase (DHDPS), catalyzing the condensation of (S)-aspartate-beta-semialdehyde [(S)-ASA] and pyruvate to dihydrodipicolinate (DHDP). However, it was shown in E.coli that the product of the enzymatic reaction is not dihydrodipicolinate but in fact (4S)-4-hydroxy-2,3,4,5-tetrahydro-(2S)-dipicolinic acid (HTPA), and that the consecutive dehydration reaction leading to DHDP is not spontaneous but catalyzed by DapB.</text>
</comment>
<comment type="function">
    <text evidence="1 12">Catalyzes the condensation of (S)-aspartate-beta-semialdehyde [(S)-ASA] and pyruvate to 4-hydroxy-tetrahydrodipicolinate (HTPA).</text>
</comment>
<dbReference type="NCBIfam" id="TIGR00674">
    <property type="entry name" value="dapA"/>
    <property type="match status" value="1"/>
</dbReference>
<comment type="catalytic activity">
    <reaction evidence="11 12">
        <text>L-aspartate 4-semialdehyde + pyruvate = (2S,4S)-4-hydroxy-2,3,4,5-tetrahydrodipicolinate + H2O + H(+)</text>
        <dbReference type="Rhea" id="RHEA:34171"/>
        <dbReference type="ChEBI" id="CHEBI:15361"/>
        <dbReference type="ChEBI" id="CHEBI:15377"/>
        <dbReference type="ChEBI" id="CHEBI:15378"/>
        <dbReference type="ChEBI" id="CHEBI:67139"/>
        <dbReference type="ChEBI" id="CHEBI:537519"/>
        <dbReference type="EC" id="4.3.3.7"/>
    </reaction>
</comment>
<dbReference type="UniPathway" id="UPA00034">
    <property type="reaction ID" value="UER00017"/>
</dbReference>
<dbReference type="SMART" id="SM01130">
    <property type="entry name" value="DHDPS"/>
    <property type="match status" value="1"/>
</dbReference>
<dbReference type="PROSITE" id="PS00665">
    <property type="entry name" value="DHDPS_1"/>
    <property type="match status" value="1"/>
</dbReference>